<keyword evidence="2 7" id="KW-0813">Transport</keyword>
<dbReference type="CDD" id="cd06261">
    <property type="entry name" value="TM_PBP2"/>
    <property type="match status" value="1"/>
</dbReference>
<comment type="caution">
    <text evidence="9">The sequence shown here is derived from an EMBL/GenBank/DDBJ whole genome shotgun (WGS) entry which is preliminary data.</text>
</comment>
<dbReference type="Gene3D" id="1.10.3720.10">
    <property type="entry name" value="MetI-like"/>
    <property type="match status" value="1"/>
</dbReference>
<dbReference type="InterPro" id="IPR000515">
    <property type="entry name" value="MetI-like"/>
</dbReference>
<gene>
    <name evidence="9" type="ORF">Pma05_38190</name>
</gene>
<dbReference type="PANTHER" id="PTHR43227">
    <property type="entry name" value="BLL4140 PROTEIN"/>
    <property type="match status" value="1"/>
</dbReference>
<dbReference type="SUPFAM" id="SSF161098">
    <property type="entry name" value="MetI-like"/>
    <property type="match status" value="1"/>
</dbReference>
<keyword evidence="3" id="KW-1003">Cell membrane</keyword>
<dbReference type="InterPro" id="IPR035906">
    <property type="entry name" value="MetI-like_sf"/>
</dbReference>
<evidence type="ECO:0000256" key="4">
    <source>
        <dbReference type="ARBA" id="ARBA00022692"/>
    </source>
</evidence>
<dbReference type="EMBL" id="BONX01000024">
    <property type="protein sequence ID" value="GIG97246.1"/>
    <property type="molecule type" value="Genomic_DNA"/>
</dbReference>
<comment type="subcellular location">
    <subcellularLocation>
        <location evidence="1 7">Cell membrane</location>
        <topology evidence="1 7">Multi-pass membrane protein</topology>
    </subcellularLocation>
</comment>
<dbReference type="PANTHER" id="PTHR43227:SF11">
    <property type="entry name" value="BLL4140 PROTEIN"/>
    <property type="match status" value="1"/>
</dbReference>
<evidence type="ECO:0000259" key="8">
    <source>
        <dbReference type="PROSITE" id="PS50928"/>
    </source>
</evidence>
<feature type="transmembrane region" description="Helical" evidence="7">
    <location>
        <begin position="33"/>
        <end position="55"/>
    </location>
</feature>
<evidence type="ECO:0000256" key="3">
    <source>
        <dbReference type="ARBA" id="ARBA00022475"/>
    </source>
</evidence>
<feature type="transmembrane region" description="Helical" evidence="7">
    <location>
        <begin position="281"/>
        <end position="301"/>
    </location>
</feature>
<evidence type="ECO:0000313" key="9">
    <source>
        <dbReference type="EMBL" id="GIG97246.1"/>
    </source>
</evidence>
<sequence>MGGCGIEQVEWGHGEADRMTVGRTSGGSRWVPYAFLLPGIALFSVFFAWPAMMAIRLSFYEYNVVSPARFVGLDNFRRLLTDDRFHLALGNSALYLVGMIPFAVIIPIWLAVLVNQKVRGIRAFRAMYYLPAITSMVAVGVAWRYLFHQQGVLNWALIETGIIDKPIQYLLSDDWALPALVLVEGWKMVGFFMMIYLAGLQSIPAEIFEAAKVDGANSARRMWHVTIPLLLPYTTVTLTLGMLDALRVFESVYVMTRGGPQDSTISLGYLAWSTAFERYQLGYASAIGLVMLVLMVGLAVLNQRITRER</sequence>
<evidence type="ECO:0000256" key="7">
    <source>
        <dbReference type="RuleBase" id="RU363032"/>
    </source>
</evidence>
<feature type="transmembrane region" description="Helical" evidence="7">
    <location>
        <begin position="221"/>
        <end position="243"/>
    </location>
</feature>
<organism evidence="9 10">
    <name type="scientific">Plantactinospora mayteni</name>
    <dbReference type="NCBI Taxonomy" id="566021"/>
    <lineage>
        <taxon>Bacteria</taxon>
        <taxon>Bacillati</taxon>
        <taxon>Actinomycetota</taxon>
        <taxon>Actinomycetes</taxon>
        <taxon>Micromonosporales</taxon>
        <taxon>Micromonosporaceae</taxon>
        <taxon>Plantactinospora</taxon>
    </lineage>
</organism>
<feature type="transmembrane region" description="Helical" evidence="7">
    <location>
        <begin position="93"/>
        <end position="114"/>
    </location>
</feature>
<evidence type="ECO:0000256" key="2">
    <source>
        <dbReference type="ARBA" id="ARBA00022448"/>
    </source>
</evidence>
<feature type="transmembrane region" description="Helical" evidence="7">
    <location>
        <begin position="175"/>
        <end position="200"/>
    </location>
</feature>
<dbReference type="Pfam" id="PF00528">
    <property type="entry name" value="BPD_transp_1"/>
    <property type="match status" value="1"/>
</dbReference>
<evidence type="ECO:0000313" key="10">
    <source>
        <dbReference type="Proteomes" id="UP000621500"/>
    </source>
</evidence>
<dbReference type="InterPro" id="IPR050809">
    <property type="entry name" value="UgpAE/MalFG_permease"/>
</dbReference>
<keyword evidence="4 7" id="KW-0812">Transmembrane</keyword>
<keyword evidence="10" id="KW-1185">Reference proteome</keyword>
<keyword evidence="5 7" id="KW-1133">Transmembrane helix</keyword>
<proteinExistence type="inferred from homology"/>
<evidence type="ECO:0000256" key="5">
    <source>
        <dbReference type="ARBA" id="ARBA00022989"/>
    </source>
</evidence>
<keyword evidence="6 7" id="KW-0472">Membrane</keyword>
<feature type="domain" description="ABC transmembrane type-1" evidence="8">
    <location>
        <begin position="89"/>
        <end position="302"/>
    </location>
</feature>
<protein>
    <submittedName>
        <fullName evidence="9">Lactose ABC transporter permease</fullName>
    </submittedName>
</protein>
<evidence type="ECO:0000256" key="1">
    <source>
        <dbReference type="ARBA" id="ARBA00004651"/>
    </source>
</evidence>
<comment type="similarity">
    <text evidence="7">Belongs to the binding-protein-dependent transport system permease family.</text>
</comment>
<feature type="transmembrane region" description="Helical" evidence="7">
    <location>
        <begin position="126"/>
        <end position="146"/>
    </location>
</feature>
<dbReference type="PROSITE" id="PS50928">
    <property type="entry name" value="ABC_TM1"/>
    <property type="match status" value="1"/>
</dbReference>
<reference evidence="9 10" key="1">
    <citation type="submission" date="2021-01" db="EMBL/GenBank/DDBJ databases">
        <title>Whole genome shotgun sequence of Plantactinospora mayteni NBRC 109088.</title>
        <authorList>
            <person name="Komaki H."/>
            <person name="Tamura T."/>
        </authorList>
    </citation>
    <scope>NUCLEOTIDE SEQUENCE [LARGE SCALE GENOMIC DNA]</scope>
    <source>
        <strain evidence="9 10">NBRC 109088</strain>
    </source>
</reference>
<name>A0ABQ4ERE6_9ACTN</name>
<accession>A0ABQ4ERE6</accession>
<dbReference type="Proteomes" id="UP000621500">
    <property type="component" value="Unassembled WGS sequence"/>
</dbReference>
<evidence type="ECO:0000256" key="6">
    <source>
        <dbReference type="ARBA" id="ARBA00023136"/>
    </source>
</evidence>